<feature type="transmembrane region" description="Helical" evidence="1">
    <location>
        <begin position="180"/>
        <end position="196"/>
    </location>
</feature>
<proteinExistence type="predicted"/>
<evidence type="ECO:0000313" key="2">
    <source>
        <dbReference type="EMBL" id="OGH84101.1"/>
    </source>
</evidence>
<feature type="transmembrane region" description="Helical" evidence="1">
    <location>
        <begin position="136"/>
        <end position="159"/>
    </location>
</feature>
<evidence type="ECO:0008006" key="4">
    <source>
        <dbReference type="Google" id="ProtNLM"/>
    </source>
</evidence>
<keyword evidence="1" id="KW-1133">Transmembrane helix</keyword>
<feature type="transmembrane region" description="Helical" evidence="1">
    <location>
        <begin position="377"/>
        <end position="398"/>
    </location>
</feature>
<dbReference type="AlphaFoldDB" id="A0A1F6NJN4"/>
<dbReference type="EMBL" id="MFQS01000002">
    <property type="protein sequence ID" value="OGH84101.1"/>
    <property type="molecule type" value="Genomic_DNA"/>
</dbReference>
<organism evidence="2 3">
    <name type="scientific">Candidatus Magasanikbacteria bacterium RIFOXYB1_FULL_40_15</name>
    <dbReference type="NCBI Taxonomy" id="1798697"/>
    <lineage>
        <taxon>Bacteria</taxon>
        <taxon>Candidatus Magasanikiibacteriota</taxon>
    </lineage>
</organism>
<feature type="transmembrane region" description="Helical" evidence="1">
    <location>
        <begin position="250"/>
        <end position="270"/>
    </location>
</feature>
<feature type="transmembrane region" description="Helical" evidence="1">
    <location>
        <begin position="318"/>
        <end position="341"/>
    </location>
</feature>
<feature type="transmembrane region" description="Helical" evidence="1">
    <location>
        <begin position="79"/>
        <end position="99"/>
    </location>
</feature>
<comment type="caution">
    <text evidence="2">The sequence shown here is derived from an EMBL/GenBank/DDBJ whole genome shotgun (WGS) entry which is preliminary data.</text>
</comment>
<protein>
    <recommendedName>
        <fullName evidence="4">Glycosyltransferase RgtA/B/C/D-like domain-containing protein</fullName>
    </recommendedName>
</protein>
<feature type="transmembrane region" description="Helical" evidence="1">
    <location>
        <begin position="347"/>
        <end position="365"/>
    </location>
</feature>
<reference evidence="2 3" key="1">
    <citation type="journal article" date="2016" name="Nat. Commun.">
        <title>Thousands of microbial genomes shed light on interconnected biogeochemical processes in an aquifer system.</title>
        <authorList>
            <person name="Anantharaman K."/>
            <person name="Brown C.T."/>
            <person name="Hug L.A."/>
            <person name="Sharon I."/>
            <person name="Castelle C.J."/>
            <person name="Probst A.J."/>
            <person name="Thomas B.C."/>
            <person name="Singh A."/>
            <person name="Wilkins M.J."/>
            <person name="Karaoz U."/>
            <person name="Brodie E.L."/>
            <person name="Williams K.H."/>
            <person name="Hubbard S.S."/>
            <person name="Banfield J.F."/>
        </authorList>
    </citation>
    <scope>NUCLEOTIDE SEQUENCE [LARGE SCALE GENOMIC DNA]</scope>
</reference>
<evidence type="ECO:0000313" key="3">
    <source>
        <dbReference type="Proteomes" id="UP000176300"/>
    </source>
</evidence>
<keyword evidence="1" id="KW-0812">Transmembrane</keyword>
<feature type="transmembrane region" description="Helical" evidence="1">
    <location>
        <begin position="216"/>
        <end position="238"/>
    </location>
</feature>
<name>A0A1F6NJN4_9BACT</name>
<feature type="transmembrane region" description="Helical" evidence="1">
    <location>
        <begin position="290"/>
        <end position="306"/>
    </location>
</feature>
<keyword evidence="1" id="KW-0472">Membrane</keyword>
<sequence>MINSIKNYFKEHWLGMVIALLIGMVVAAPPVIWHFSTGYQGVDMLKTNTEPPYVGFVQEVYDGHPGLGNPYLADSKDNLYLFPPFSANIIAGFGKLFFLSSGVQAVMVSRFFIVSALAFMIYLFCFALTGRRAVGIVAAPFVLLGYSFVDPDNIINLFLRGNSSQEQTFIDYGRPMTPQISALFFYSYLFCFWKSLQNLSKKSYAVLSVLILGLSFYVYLFTWTFLFTLNGFLVLVYIWNKEFEKVKKIIIISLGAFLMGLPYFWHIYLVSLHPWYTEVSTRFGFISMRAFYFSKLVIGSAILFIFSRKVFSRSLQLFFTAIFLTAIFVVNEQVITGKYIFNEHFHWYYNTPLMIIFLVVLLFSLQNRFFSKWQKIMSGLVIFMAGFLIFNGIMIQYASYKANLSAVIDEQKYAPLFEWLNKSTARDSVVLSLGESTRLIPALTHNNIYSASGGVLYTLIPDERFLHSYLVYKYLEGIDPDYIREYLDAHREDISLAVVGYRYNFGGCATCFPDAATIDNMVADYEQLTDENFFTYVRRYPLDYLVWDKKQNPEWNVDERWNLIKLQTWGNISAYDLRQSY</sequence>
<feature type="transmembrane region" description="Helical" evidence="1">
    <location>
        <begin position="111"/>
        <end position="130"/>
    </location>
</feature>
<gene>
    <name evidence="2" type="ORF">A2373_00385</name>
</gene>
<feature type="transmembrane region" description="Helical" evidence="1">
    <location>
        <begin position="12"/>
        <end position="35"/>
    </location>
</feature>
<accession>A0A1F6NJN4</accession>
<dbReference type="Proteomes" id="UP000176300">
    <property type="component" value="Unassembled WGS sequence"/>
</dbReference>
<dbReference type="STRING" id="1798697.A2373_00385"/>
<evidence type="ECO:0000256" key="1">
    <source>
        <dbReference type="SAM" id="Phobius"/>
    </source>
</evidence>